<geneLocation type="plasmid" evidence="1">
    <name>unnamed</name>
</geneLocation>
<accession>S5AIV4</accession>
<reference evidence="1 2" key="1">
    <citation type="journal article" date="2013" name="Genome Biol. Evol.">
        <title>Genomic Diversity of "Deep Ecotype" Alteromonas macleodii Isolates: Evidence for Pan-Mediterranean Clonal Frames.</title>
        <authorList>
            <person name="Lopez-Perez M."/>
            <person name="Gonzaga A."/>
            <person name="Rodriguez-Valera F."/>
        </authorList>
    </citation>
    <scope>NUCLEOTIDE SEQUENCE [LARGE SCALE GENOMIC DNA]</scope>
    <source>
        <strain evidence="2">'English Channel 615'</strain>
        <plasmid evidence="2">Plasmid</plasmid>
    </source>
</reference>
<keyword evidence="1" id="KW-0614">Plasmid</keyword>
<dbReference type="Proteomes" id="UP000014909">
    <property type="component" value="Plasmid unnamed"/>
</dbReference>
<organism evidence="1 2">
    <name type="scientific">Alteromonas mediterranea 615</name>
    <dbReference type="NCBI Taxonomy" id="1300253"/>
    <lineage>
        <taxon>Bacteria</taxon>
        <taxon>Pseudomonadati</taxon>
        <taxon>Pseudomonadota</taxon>
        <taxon>Gammaproteobacteria</taxon>
        <taxon>Alteromonadales</taxon>
        <taxon>Alteromonadaceae</taxon>
        <taxon>Alteromonas/Salinimonas group</taxon>
        <taxon>Alteromonas</taxon>
    </lineage>
</organism>
<dbReference type="EMBL" id="CP004847">
    <property type="protein sequence ID" value="AGP79805.1"/>
    <property type="molecule type" value="Genomic_DNA"/>
</dbReference>
<sequence>MRTRNTINFIIDKYKAAGATSIIPCNSVRFVSDFIGELPERWESYDRDKLIKAVREICELGVTKGKLKRKREKNSKGYIYLIIS</sequence>
<evidence type="ECO:0000313" key="1">
    <source>
        <dbReference type="EMBL" id="AGP79805.1"/>
    </source>
</evidence>
<evidence type="ECO:0000313" key="2">
    <source>
        <dbReference type="Proteomes" id="UP000014909"/>
    </source>
</evidence>
<name>S5AIV4_9ALTE</name>
<dbReference type="HOGENOM" id="CLU_2520296_0_0_6"/>
<dbReference type="AlphaFoldDB" id="S5AIV4"/>
<proteinExistence type="predicted"/>
<dbReference type="PATRIC" id="fig|1300253.3.peg.4569"/>
<protein>
    <submittedName>
        <fullName evidence="1">Uncharacterized protein</fullName>
    </submittedName>
</protein>
<dbReference type="BioCyc" id="AMAC1300253:G12YX-3452-MONOMER"/>
<gene>
    <name evidence="1" type="ORF">I633_21891</name>
</gene>
<dbReference type="KEGG" id="amh:I633_21891"/>